<keyword evidence="2" id="KW-1185">Reference proteome</keyword>
<accession>A0A399F242</accession>
<evidence type="ECO:0000313" key="2">
    <source>
        <dbReference type="Proteomes" id="UP000265715"/>
    </source>
</evidence>
<comment type="caution">
    <text evidence="1">The sequence shown here is derived from an EMBL/GenBank/DDBJ whole genome shotgun (WGS) entry which is preliminary data.</text>
</comment>
<reference evidence="1 2" key="1">
    <citation type="submission" date="2018-08" db="EMBL/GenBank/DDBJ databases">
        <title>Meiothermus terrae DSM 26712 genome sequencing project.</title>
        <authorList>
            <person name="Da Costa M.S."/>
            <person name="Albuquerque L."/>
            <person name="Raposo P."/>
            <person name="Froufe H.J.C."/>
            <person name="Barroso C.S."/>
            <person name="Egas C."/>
        </authorList>
    </citation>
    <scope>NUCLEOTIDE SEQUENCE [LARGE SCALE GENOMIC DNA]</scope>
    <source>
        <strain evidence="1 2">DSM 26712</strain>
    </source>
</reference>
<gene>
    <name evidence="1" type="ORF">Mterra_00726</name>
</gene>
<dbReference type="RefSeq" id="WP_119313941.1">
    <property type="nucleotide sequence ID" value="NZ_QXDL01000018.1"/>
</dbReference>
<dbReference type="AlphaFoldDB" id="A0A399F242"/>
<dbReference type="Proteomes" id="UP000265715">
    <property type="component" value="Unassembled WGS sequence"/>
</dbReference>
<evidence type="ECO:0000313" key="1">
    <source>
        <dbReference type="EMBL" id="RIH89766.1"/>
    </source>
</evidence>
<proteinExistence type="predicted"/>
<sequence length="117" mass="12775">MSAIRHMSKRVDQDPFFLAWALRVYAESEAMGDPELASFLGGESDGLPALRLCRRPSSASPAFREELRAIAGRFGLKSEALAEVLRRGEALESLRAAEGEGLLMAARDRPEPDEGES</sequence>
<organism evidence="1 2">
    <name type="scientific">Calidithermus terrae</name>
    <dbReference type="NCBI Taxonomy" id="1408545"/>
    <lineage>
        <taxon>Bacteria</taxon>
        <taxon>Thermotogati</taxon>
        <taxon>Deinococcota</taxon>
        <taxon>Deinococci</taxon>
        <taxon>Thermales</taxon>
        <taxon>Thermaceae</taxon>
        <taxon>Calidithermus</taxon>
    </lineage>
</organism>
<dbReference type="EMBL" id="QXDL01000018">
    <property type="protein sequence ID" value="RIH89766.1"/>
    <property type="molecule type" value="Genomic_DNA"/>
</dbReference>
<protein>
    <submittedName>
        <fullName evidence="1">Uncharacterized protein</fullName>
    </submittedName>
</protein>
<name>A0A399F242_9DEIN</name>